<dbReference type="Gene3D" id="3.40.50.720">
    <property type="entry name" value="NAD(P)-binding Rossmann-like Domain"/>
    <property type="match status" value="1"/>
</dbReference>
<gene>
    <name evidence="1" type="primary">SBOV21631</name>
    <name evidence="1" type="ORF">NCTC6754_04945</name>
</gene>
<reference evidence="1 2" key="1">
    <citation type="submission" date="2018-12" db="EMBL/GenBank/DDBJ databases">
        <authorList>
            <consortium name="Pathogen Informatics"/>
        </authorList>
    </citation>
    <scope>NUCLEOTIDE SEQUENCE [LARGE SCALE GENOMIC DNA]</scope>
    <source>
        <strain evidence="1 2">NCTC6754</strain>
    </source>
</reference>
<dbReference type="GO" id="GO:0008460">
    <property type="term" value="F:dTDP-glucose 4,6-dehydratase activity"/>
    <property type="evidence" value="ECO:0007669"/>
    <property type="project" value="UniProtKB-EC"/>
</dbReference>
<proteinExistence type="predicted"/>
<evidence type="ECO:0000313" key="1">
    <source>
        <dbReference type="EMBL" id="VEB57546.1"/>
    </source>
</evidence>
<keyword evidence="1" id="KW-0456">Lyase</keyword>
<organism evidence="1 2">
    <name type="scientific">Salmonella enterica I</name>
    <dbReference type="NCBI Taxonomy" id="59201"/>
    <lineage>
        <taxon>Bacteria</taxon>
        <taxon>Pseudomonadati</taxon>
        <taxon>Pseudomonadota</taxon>
        <taxon>Gammaproteobacteria</taxon>
        <taxon>Enterobacterales</taxon>
        <taxon>Enterobacteriaceae</taxon>
        <taxon>Salmonella</taxon>
    </lineage>
</organism>
<dbReference type="EC" id="4.2.1.46" evidence="1"/>
<sequence>MIVVMPLDAGKISRELGWKPLETFESGIRKTVGMVPCKYSMGKQC</sequence>
<dbReference type="EMBL" id="LR134190">
    <property type="protein sequence ID" value="VEB57546.1"/>
    <property type="molecule type" value="Genomic_DNA"/>
</dbReference>
<accession>A0A447U0J4</accession>
<protein>
    <submittedName>
        <fullName evidence="1">dTDP-glucose 4,6-dehydratase</fullName>
        <ecNumber evidence="1">4.2.1.46</ecNumber>
    </submittedName>
</protein>
<dbReference type="AlphaFoldDB" id="A0A447U0J4"/>
<evidence type="ECO:0000313" key="2">
    <source>
        <dbReference type="Proteomes" id="UP000269208"/>
    </source>
</evidence>
<name>A0A447U0J4_SALET</name>
<dbReference type="Proteomes" id="UP000269208">
    <property type="component" value="Chromosome"/>
</dbReference>